<sequence>MDKLLEDYKQFQLNRRKSKTNAADQILVEFRYNNIAVMAIFRKFPDYSNEIFLMPTEIDDEERIIRLNESSVIGGYNTVNYNKIIINHRTKGNLTIIFPDTNLRDTAITLLQQIFSDESSDSGASV</sequence>
<evidence type="ECO:0000313" key="2">
    <source>
        <dbReference type="Proteomes" id="UP001458880"/>
    </source>
</evidence>
<accession>A0AAW1LQZ0</accession>
<gene>
    <name evidence="1" type="ORF">QE152_g12529</name>
</gene>
<dbReference type="Proteomes" id="UP001458880">
    <property type="component" value="Unassembled WGS sequence"/>
</dbReference>
<proteinExistence type="predicted"/>
<dbReference type="AlphaFoldDB" id="A0AAW1LQZ0"/>
<keyword evidence="2" id="KW-1185">Reference proteome</keyword>
<evidence type="ECO:0000313" key="1">
    <source>
        <dbReference type="EMBL" id="KAK9736414.1"/>
    </source>
</evidence>
<name>A0AAW1LQZ0_POPJA</name>
<organism evidence="1 2">
    <name type="scientific">Popillia japonica</name>
    <name type="common">Japanese beetle</name>
    <dbReference type="NCBI Taxonomy" id="7064"/>
    <lineage>
        <taxon>Eukaryota</taxon>
        <taxon>Metazoa</taxon>
        <taxon>Ecdysozoa</taxon>
        <taxon>Arthropoda</taxon>
        <taxon>Hexapoda</taxon>
        <taxon>Insecta</taxon>
        <taxon>Pterygota</taxon>
        <taxon>Neoptera</taxon>
        <taxon>Endopterygota</taxon>
        <taxon>Coleoptera</taxon>
        <taxon>Polyphaga</taxon>
        <taxon>Scarabaeiformia</taxon>
        <taxon>Scarabaeidae</taxon>
        <taxon>Rutelinae</taxon>
        <taxon>Popillia</taxon>
    </lineage>
</organism>
<dbReference type="EMBL" id="JASPKY010000114">
    <property type="protein sequence ID" value="KAK9736414.1"/>
    <property type="molecule type" value="Genomic_DNA"/>
</dbReference>
<reference evidence="1 2" key="1">
    <citation type="journal article" date="2024" name="BMC Genomics">
        <title>De novo assembly and annotation of Popillia japonica's genome with initial clues to its potential as an invasive pest.</title>
        <authorList>
            <person name="Cucini C."/>
            <person name="Boschi S."/>
            <person name="Funari R."/>
            <person name="Cardaioli E."/>
            <person name="Iannotti N."/>
            <person name="Marturano G."/>
            <person name="Paoli F."/>
            <person name="Bruttini M."/>
            <person name="Carapelli A."/>
            <person name="Frati F."/>
            <person name="Nardi F."/>
        </authorList>
    </citation>
    <scope>NUCLEOTIDE SEQUENCE [LARGE SCALE GENOMIC DNA]</scope>
    <source>
        <strain evidence="1">DMR45628</strain>
    </source>
</reference>
<protein>
    <submittedName>
        <fullName evidence="1">Uncharacterized protein</fullName>
    </submittedName>
</protein>
<comment type="caution">
    <text evidence="1">The sequence shown here is derived from an EMBL/GenBank/DDBJ whole genome shotgun (WGS) entry which is preliminary data.</text>
</comment>